<reference evidence="3 4" key="2">
    <citation type="journal article" date="2015" name="Genome Announc.">
        <title>Complete Genome Sequence of Hyperthermophilic Piezophilic Archaeon Palaeococcus pacificus DY20341T, Isolated from Deep-Sea Hydrothermal Sediments.</title>
        <authorList>
            <person name="Zeng X."/>
            <person name="Jebbar M."/>
            <person name="Shao Z."/>
        </authorList>
    </citation>
    <scope>NUCLEOTIDE SEQUENCE [LARGE SCALE GENOMIC DNA]</scope>
    <source>
        <strain evidence="3 4">DY20341</strain>
    </source>
</reference>
<evidence type="ECO:0000313" key="3">
    <source>
        <dbReference type="EMBL" id="AIF69308.1"/>
    </source>
</evidence>
<dbReference type="InterPro" id="IPR025738">
    <property type="entry name" value="BatD"/>
</dbReference>
<dbReference type="GeneID" id="24842022"/>
<evidence type="ECO:0000256" key="1">
    <source>
        <dbReference type="SAM" id="MobiDB-lite"/>
    </source>
</evidence>
<reference evidence="4" key="1">
    <citation type="submission" date="2013-06" db="EMBL/GenBank/DDBJ databases">
        <title>Complete Genome Sequence of Hyperthermophilic Palaeococcus pacificus DY20341T, Isolated from a Deep-Sea Hydrothermal Sediments.</title>
        <authorList>
            <person name="Zeng X."/>
            <person name="Shao Z."/>
        </authorList>
    </citation>
    <scope>NUCLEOTIDE SEQUENCE [LARGE SCALE GENOMIC DNA]</scope>
    <source>
        <strain evidence="4">DY20341</strain>
    </source>
</reference>
<evidence type="ECO:0000313" key="4">
    <source>
        <dbReference type="Proteomes" id="UP000027981"/>
    </source>
</evidence>
<evidence type="ECO:0008006" key="5">
    <source>
        <dbReference type="Google" id="ProtNLM"/>
    </source>
</evidence>
<evidence type="ECO:0000256" key="2">
    <source>
        <dbReference type="SAM" id="Phobius"/>
    </source>
</evidence>
<dbReference type="Proteomes" id="UP000027981">
    <property type="component" value="Chromosome"/>
</dbReference>
<feature type="transmembrane region" description="Helical" evidence="2">
    <location>
        <begin position="621"/>
        <end position="643"/>
    </location>
</feature>
<dbReference type="EMBL" id="CP006019">
    <property type="protein sequence ID" value="AIF69308.1"/>
    <property type="molecule type" value="Genomic_DNA"/>
</dbReference>
<keyword evidence="4" id="KW-1185">Reference proteome</keyword>
<dbReference type="HOGENOM" id="CLU_027397_0_0_2"/>
<sequence length="652" mass="72859">MKEKFLLMILFLVVISQSVYADSTISGWILVPDSVKLGDYSIEINDISITKGEVFAIFEGKGMHREYVIPVGKEIKADNISLTYWKLISGERTYILTTIHFPYLLEGQSISFGEYQILLFSTNENKTSLRVYGKEESKDLTVKSGESIKFENLEISAVSRPEIFNGFLIKDEEYRIGDWKLKFIDYNVTNENGTLIERAKIEINGNTFELKKGQTVEADGGILTIDDFIGEKYLKVHFVIKGAYLHINVLPDYHISLSVGKTTKLGPYLVNVENVFGNEAYISILNPCGKPINSALLVPNTIGAGLYYNGLVIGVLNISSGEERKVELIGFLNEKDVPKLEEYALLNITLLAPKNVNQYERFTSYIYLKNDGKVDLNFLQITPVLSQDFEIVGTYPTFLEELKVGETQKIPIELKALKGGSLYLGQIKVSAYAQFELACKGFEKIEFTSNEDWINVNEYKPKYVTVINTADGKVGDKIKVNVTVRSFSNFDVPFTLSVALPKEFAIYTTDFTKINGNILYVTDTLSTNSSKTYTFTMIPNKVGEFTIETSLESKGNFFKNHTTFKVYPNNPSTNSPSSTATPTSNSSKISTTTITQTMEKTTTVSKIVVQNTTVVPLKSKLLFSGGGFVSGVAFILLLAYIAAKLEERREKS</sequence>
<dbReference type="OrthoDB" id="86238at2157"/>
<organism evidence="3 4">
    <name type="scientific">Palaeococcus pacificus DY20341</name>
    <dbReference type="NCBI Taxonomy" id="1343739"/>
    <lineage>
        <taxon>Archaea</taxon>
        <taxon>Methanobacteriati</taxon>
        <taxon>Methanobacteriota</taxon>
        <taxon>Thermococci</taxon>
        <taxon>Thermococcales</taxon>
        <taxon>Thermococcaceae</taxon>
        <taxon>Palaeococcus</taxon>
    </lineage>
</organism>
<accession>A0A075LXM4</accession>
<keyword evidence="2" id="KW-0812">Transmembrane</keyword>
<proteinExistence type="predicted"/>
<feature type="region of interest" description="Disordered" evidence="1">
    <location>
        <begin position="568"/>
        <end position="591"/>
    </location>
</feature>
<keyword evidence="2" id="KW-1133">Transmembrane helix</keyword>
<dbReference type="KEGG" id="ppac:PAP_04485"/>
<dbReference type="eggNOG" id="arCOG03269">
    <property type="taxonomic scope" value="Archaea"/>
</dbReference>
<keyword evidence="2" id="KW-0472">Membrane</keyword>
<dbReference type="STRING" id="1343739.PAP_04485"/>
<dbReference type="RefSeq" id="WP_048164878.1">
    <property type="nucleotide sequence ID" value="NZ_CP006019.1"/>
</dbReference>
<dbReference type="Pfam" id="PF13584">
    <property type="entry name" value="BatD"/>
    <property type="match status" value="1"/>
</dbReference>
<gene>
    <name evidence="3" type="ORF">PAP_04485</name>
</gene>
<name>A0A075LXM4_9EURY</name>
<protein>
    <recommendedName>
        <fullName evidence="5">CARDB domain-containing protein</fullName>
    </recommendedName>
</protein>
<dbReference type="AlphaFoldDB" id="A0A075LXM4"/>